<name>A0ABD3M9A4_9STRA</name>
<comment type="similarity">
    <text evidence="1">Belongs to the PI3/PI4-kinase family.</text>
</comment>
<dbReference type="PANTHER" id="PTHR10048">
    <property type="entry name" value="PHOSPHATIDYLINOSITOL KINASE"/>
    <property type="match status" value="1"/>
</dbReference>
<feature type="domain" description="C2 PI3K-type" evidence="4">
    <location>
        <begin position="79"/>
        <end position="276"/>
    </location>
</feature>
<evidence type="ECO:0000256" key="1">
    <source>
        <dbReference type="PROSITE-ProRule" id="PRU00880"/>
    </source>
</evidence>
<dbReference type="InterPro" id="IPR002420">
    <property type="entry name" value="PI3K-type_C2_dom"/>
</dbReference>
<feature type="region of interest" description="Disordered" evidence="2">
    <location>
        <begin position="1"/>
        <end position="23"/>
    </location>
</feature>
<sequence>MSATDSTTSTANNANISTHSTNYPQLSKDETEIIYPWLPHSTALGASSTVTFRVRNASLTDIGPFAAAGWYAQNGNGVVPSLEDEKKINEGELLGNNFYYPECRVEASLYGMGLPLQTVPISTRYSPLIPYNNNNTTNRHNFAHFTNDFARGKEWGTAAFDTSISLPVRWRDLTRDACLTINVVCEGDFSDFDGSDNENVNRTRDDDNDKCNSKVWGTTLPLFDLNGRLRSGLHKLSLHANIMADGGMRYRSMGGDGKDDTIVPIETFLEGGATPGISNSDHNSRYSHSGWFDGRKLPDVEDPKWKASLILHELNRTNAPGSSSNNSETTRPSLLQANSSQEVSWLDALTRERCLEVLHEQEDGTDDIYYNEGGDSPIGQPPRHANPAPTSSHHDEPFLIIELPTPPIPILYEEPLYPVETSSHLRGTTGSITASELIKFHSAIHPMEKDGFTVCISPSAMDLPVSSALPQAFLYPLLQTLDHEPPLTDENENPLDNPAQDKYRILAHDLIRGLVDPGLKPDRVQRGRLERIIGSPSYHLSTEEKDLLWRFRFSLVDNRRALTKFLLAVDWSCESEVVQAAELLDQWRKRSPIEVTDALKLLGRNVAFQTSLLRLYLLQLVQALKYEENISGGVLPLDRGSNTTTSGRVSSLSAFLIDRASRNIELANYLFWYLRIELENRIYEARYREVFLGFQEKLSHILVSNGTIISPKQDPLPEPTMSLWQLLVEQEKFISGILKCQRDSLEVRGKKDAKEKHLREALEAGGFHHIPRAVPLPSAPHIWVKGINCSSAKMFKSALYPAVLDFLVAPYRSESTKQSKQNEELHPMYKVMLKTGDDLRQDQLVIMMIQLMERLLKRGTLDLW</sequence>
<dbReference type="PROSITE" id="PS51545">
    <property type="entry name" value="PIK_HELICAL"/>
    <property type="match status" value="1"/>
</dbReference>
<dbReference type="SMART" id="SM00145">
    <property type="entry name" value="PI3Ka"/>
    <property type="match status" value="1"/>
</dbReference>
<dbReference type="Proteomes" id="UP001530293">
    <property type="component" value="Unassembled WGS sequence"/>
</dbReference>
<dbReference type="Gene3D" id="3.30.1010.10">
    <property type="entry name" value="Phosphatidylinositol 3-kinase Catalytic Subunit, Chain A, domain 4"/>
    <property type="match status" value="1"/>
</dbReference>
<comment type="caution">
    <text evidence="5">The sequence shown here is derived from an EMBL/GenBank/DDBJ whole genome shotgun (WGS) entry which is preliminary data.</text>
</comment>
<protein>
    <recommendedName>
        <fullName evidence="7">Phosphatidylinositol 3-kinase</fullName>
    </recommendedName>
</protein>
<dbReference type="InterPro" id="IPR042236">
    <property type="entry name" value="PI3K_accessory_sf"/>
</dbReference>
<feature type="region of interest" description="Disordered" evidence="2">
    <location>
        <begin position="316"/>
        <end position="338"/>
    </location>
</feature>
<organism evidence="5 6">
    <name type="scientific">Discostella pseudostelligera</name>
    <dbReference type="NCBI Taxonomy" id="259834"/>
    <lineage>
        <taxon>Eukaryota</taxon>
        <taxon>Sar</taxon>
        <taxon>Stramenopiles</taxon>
        <taxon>Ochrophyta</taxon>
        <taxon>Bacillariophyta</taxon>
        <taxon>Coscinodiscophyceae</taxon>
        <taxon>Thalassiosirophycidae</taxon>
        <taxon>Stephanodiscales</taxon>
        <taxon>Stephanodiscaceae</taxon>
        <taxon>Discostella</taxon>
    </lineage>
</organism>
<dbReference type="Pfam" id="PF00792">
    <property type="entry name" value="PI3K_C2"/>
    <property type="match status" value="1"/>
</dbReference>
<keyword evidence="6" id="KW-1185">Reference proteome</keyword>
<accession>A0ABD3M9A4</accession>
<feature type="compositionally biased region" description="Low complexity" evidence="2">
    <location>
        <begin position="1"/>
        <end position="22"/>
    </location>
</feature>
<gene>
    <name evidence="5" type="ORF">ACHAWU_002431</name>
</gene>
<dbReference type="EMBL" id="JALLBG020000178">
    <property type="protein sequence ID" value="KAL3760609.1"/>
    <property type="molecule type" value="Genomic_DNA"/>
</dbReference>
<dbReference type="PROSITE" id="PS51547">
    <property type="entry name" value="C2_PI3K"/>
    <property type="match status" value="1"/>
</dbReference>
<feature type="domain" description="PIK helical" evidence="3">
    <location>
        <begin position="515"/>
        <end position="697"/>
    </location>
</feature>
<dbReference type="SUPFAM" id="SSF48371">
    <property type="entry name" value="ARM repeat"/>
    <property type="match status" value="1"/>
</dbReference>
<dbReference type="SUPFAM" id="SSF56112">
    <property type="entry name" value="Protein kinase-like (PK-like)"/>
    <property type="match status" value="1"/>
</dbReference>
<reference evidence="5 6" key="1">
    <citation type="submission" date="2024-10" db="EMBL/GenBank/DDBJ databases">
        <title>Updated reference genomes for cyclostephanoid diatoms.</title>
        <authorList>
            <person name="Roberts W.R."/>
            <person name="Alverson A.J."/>
        </authorList>
    </citation>
    <scope>NUCLEOTIDE SEQUENCE [LARGE SCALE GENOMIC DNA]</scope>
    <source>
        <strain evidence="5 6">AJA232-27</strain>
    </source>
</reference>
<proteinExistence type="inferred from homology"/>
<dbReference type="InterPro" id="IPR011009">
    <property type="entry name" value="Kinase-like_dom_sf"/>
</dbReference>
<evidence type="ECO:0008006" key="7">
    <source>
        <dbReference type="Google" id="ProtNLM"/>
    </source>
</evidence>
<evidence type="ECO:0000313" key="6">
    <source>
        <dbReference type="Proteomes" id="UP001530293"/>
    </source>
</evidence>
<dbReference type="Gene3D" id="1.25.40.70">
    <property type="entry name" value="Phosphatidylinositol 3-kinase, accessory domain (PIK)"/>
    <property type="match status" value="1"/>
</dbReference>
<dbReference type="Pfam" id="PF00613">
    <property type="entry name" value="PI3Ka"/>
    <property type="match status" value="1"/>
</dbReference>
<evidence type="ECO:0000259" key="3">
    <source>
        <dbReference type="PROSITE" id="PS51545"/>
    </source>
</evidence>
<feature type="region of interest" description="Disordered" evidence="2">
    <location>
        <begin position="365"/>
        <end position="394"/>
    </location>
</feature>
<dbReference type="AlphaFoldDB" id="A0ABD3M9A4"/>
<dbReference type="InterPro" id="IPR035892">
    <property type="entry name" value="C2_domain_sf"/>
</dbReference>
<dbReference type="InterPro" id="IPR015433">
    <property type="entry name" value="PI3/4_kinase"/>
</dbReference>
<dbReference type="Gene3D" id="2.60.40.150">
    <property type="entry name" value="C2 domain"/>
    <property type="match status" value="1"/>
</dbReference>
<dbReference type="SUPFAM" id="SSF49562">
    <property type="entry name" value="C2 domain (Calcium/lipid-binding domain, CaLB)"/>
    <property type="match status" value="1"/>
</dbReference>
<evidence type="ECO:0000256" key="2">
    <source>
        <dbReference type="SAM" id="MobiDB-lite"/>
    </source>
</evidence>
<evidence type="ECO:0000313" key="5">
    <source>
        <dbReference type="EMBL" id="KAL3760609.1"/>
    </source>
</evidence>
<dbReference type="PANTHER" id="PTHR10048:SF7">
    <property type="entry name" value="PHOSPHATIDYLINOSITOL 3-KINASE CATALYTIC SUBUNIT TYPE 3"/>
    <property type="match status" value="1"/>
</dbReference>
<dbReference type="InterPro" id="IPR001263">
    <property type="entry name" value="PI3K_accessory_dom"/>
</dbReference>
<dbReference type="InterPro" id="IPR016024">
    <property type="entry name" value="ARM-type_fold"/>
</dbReference>
<evidence type="ECO:0000259" key="4">
    <source>
        <dbReference type="PROSITE" id="PS51547"/>
    </source>
</evidence>